<dbReference type="Pfam" id="PF00440">
    <property type="entry name" value="TetR_N"/>
    <property type="match status" value="1"/>
</dbReference>
<dbReference type="InterPro" id="IPR041479">
    <property type="entry name" value="TetR_CgmR_C"/>
</dbReference>
<comment type="caution">
    <text evidence="4">The sequence shown here is derived from an EMBL/GenBank/DDBJ whole genome shotgun (WGS) entry which is preliminary data.</text>
</comment>
<evidence type="ECO:0000313" key="5">
    <source>
        <dbReference type="Proteomes" id="UP000221653"/>
    </source>
</evidence>
<dbReference type="SUPFAM" id="SSF48498">
    <property type="entry name" value="Tetracyclin repressor-like, C-terminal domain"/>
    <property type="match status" value="1"/>
</dbReference>
<dbReference type="Proteomes" id="UP000221653">
    <property type="component" value="Unassembled WGS sequence"/>
</dbReference>
<dbReference type="InterPro" id="IPR001647">
    <property type="entry name" value="HTH_TetR"/>
</dbReference>
<evidence type="ECO:0000313" key="4">
    <source>
        <dbReference type="EMBL" id="PFG27808.1"/>
    </source>
</evidence>
<organism evidence="4 5">
    <name type="scientific">Corynebacterium renale</name>
    <dbReference type="NCBI Taxonomy" id="1724"/>
    <lineage>
        <taxon>Bacteria</taxon>
        <taxon>Bacillati</taxon>
        <taxon>Actinomycetota</taxon>
        <taxon>Actinomycetes</taxon>
        <taxon>Mycobacteriales</taxon>
        <taxon>Corynebacteriaceae</taxon>
        <taxon>Corynebacterium</taxon>
    </lineage>
</organism>
<dbReference type="InterPro" id="IPR009057">
    <property type="entry name" value="Homeodomain-like_sf"/>
</dbReference>
<name>A0A2A9DM81_9CORY</name>
<dbReference type="OrthoDB" id="9806334at2"/>
<sequence>MSRMSKKDQILEASLDIIASDGIPGVTYDRLATVTGLSKSGLIYHFPSRHDLLVGLHEFTAARWEKKIIDHAGGKTADELTERERYRAMLVTMSEHEPVTELLVTLHARTHEDFARPWVEVEDRWLPDVHTPSTDKNLVAATVLASGLWAHDHIYVKPLAPENRKVVVEKLLELLEI</sequence>
<reference evidence="4 5" key="1">
    <citation type="submission" date="2017-10" db="EMBL/GenBank/DDBJ databases">
        <title>Sequencing the genomes of 1000 actinobacteria strains.</title>
        <authorList>
            <person name="Klenk H.-P."/>
        </authorList>
    </citation>
    <scope>NUCLEOTIDE SEQUENCE [LARGE SCALE GENOMIC DNA]</scope>
    <source>
        <strain evidence="4 5">DSM 20688</strain>
    </source>
</reference>
<dbReference type="GO" id="GO:0003677">
    <property type="term" value="F:DNA binding"/>
    <property type="evidence" value="ECO:0007669"/>
    <property type="project" value="UniProtKB-UniRule"/>
</dbReference>
<dbReference type="AlphaFoldDB" id="A0A2A9DM81"/>
<keyword evidence="1 2" id="KW-0238">DNA-binding</keyword>
<dbReference type="PRINTS" id="PR00455">
    <property type="entry name" value="HTHTETR"/>
</dbReference>
<feature type="DNA-binding region" description="H-T-H motif" evidence="2">
    <location>
        <begin position="27"/>
        <end position="46"/>
    </location>
</feature>
<dbReference type="Pfam" id="PF17937">
    <property type="entry name" value="TetR_C_28"/>
    <property type="match status" value="1"/>
</dbReference>
<dbReference type="EMBL" id="PDJF01000001">
    <property type="protein sequence ID" value="PFG27808.1"/>
    <property type="molecule type" value="Genomic_DNA"/>
</dbReference>
<dbReference type="SUPFAM" id="SSF46689">
    <property type="entry name" value="Homeodomain-like"/>
    <property type="match status" value="1"/>
</dbReference>
<dbReference type="STRING" id="1724.GCA_001044175_02507"/>
<evidence type="ECO:0000259" key="3">
    <source>
        <dbReference type="PROSITE" id="PS50977"/>
    </source>
</evidence>
<dbReference type="Gene3D" id="1.10.357.10">
    <property type="entry name" value="Tetracycline Repressor, domain 2"/>
    <property type="match status" value="1"/>
</dbReference>
<feature type="domain" description="HTH tetR-type" evidence="3">
    <location>
        <begin position="4"/>
        <end position="64"/>
    </location>
</feature>
<keyword evidence="5" id="KW-1185">Reference proteome</keyword>
<evidence type="ECO:0000256" key="2">
    <source>
        <dbReference type="PROSITE-ProRule" id="PRU00335"/>
    </source>
</evidence>
<dbReference type="InterPro" id="IPR036271">
    <property type="entry name" value="Tet_transcr_reg_TetR-rel_C_sf"/>
</dbReference>
<accession>A0A2A9DM81</accession>
<gene>
    <name evidence="4" type="ORF">ATK06_0887</name>
</gene>
<proteinExistence type="predicted"/>
<protein>
    <submittedName>
        <fullName evidence="4">TetR family transcriptional regulator</fullName>
    </submittedName>
</protein>
<dbReference type="PROSITE" id="PS50977">
    <property type="entry name" value="HTH_TETR_2"/>
    <property type="match status" value="1"/>
</dbReference>
<evidence type="ECO:0000256" key="1">
    <source>
        <dbReference type="ARBA" id="ARBA00023125"/>
    </source>
</evidence>